<evidence type="ECO:0000313" key="2">
    <source>
        <dbReference type="EMBL" id="CAD0110217.1"/>
    </source>
</evidence>
<evidence type="ECO:0000313" key="3">
    <source>
        <dbReference type="Proteomes" id="UP000745764"/>
    </source>
</evidence>
<dbReference type="Proteomes" id="UP000745764">
    <property type="component" value="Unassembled WGS sequence"/>
</dbReference>
<comment type="caution">
    <text evidence="2">The sequence shown here is derived from an EMBL/GenBank/DDBJ whole genome shotgun (WGS) entry which is preliminary data.</text>
</comment>
<keyword evidence="3" id="KW-1185">Reference proteome</keyword>
<sequence>MSPPASATTSVSAQVYTELDSDGHPSHRLLCKPTPTSKTEQCPPHDSLSLLAHKDTQFSEICLEDMSIDTIQLDTFLRSQSKQLKKLGMINTHMHFLYTPNNICEPYALLTALASMLAHTLEVQSLEIRNLVVHYNDSISTSVTFTSTWDGVTAIRAGFAGLVAKIKQRGNVGLLEGQEVIKKPQSSFIETERWEDEYGFASDGEESDDDVYENEDGEWEM</sequence>
<proteinExistence type="predicted"/>
<dbReference type="AlphaFoldDB" id="A0A9N8KMC0"/>
<gene>
    <name evidence="2" type="ORF">AWRI4620_LOCUS4472</name>
</gene>
<protein>
    <submittedName>
        <fullName evidence="2">Uncharacterized protein</fullName>
    </submittedName>
</protein>
<organism evidence="2 3">
    <name type="scientific">Aureobasidium uvarum</name>
    <dbReference type="NCBI Taxonomy" id="2773716"/>
    <lineage>
        <taxon>Eukaryota</taxon>
        <taxon>Fungi</taxon>
        <taxon>Dikarya</taxon>
        <taxon>Ascomycota</taxon>
        <taxon>Pezizomycotina</taxon>
        <taxon>Dothideomycetes</taxon>
        <taxon>Dothideomycetidae</taxon>
        <taxon>Dothideales</taxon>
        <taxon>Saccotheciaceae</taxon>
        <taxon>Aureobasidium</taxon>
    </lineage>
</organism>
<accession>A0A9N8KMC0</accession>
<dbReference type="OrthoDB" id="3880614at2759"/>
<reference evidence="2" key="1">
    <citation type="submission" date="2020-06" db="EMBL/GenBank/DDBJ databases">
        <authorList>
            <person name="Onetto C."/>
        </authorList>
    </citation>
    <scope>NUCLEOTIDE SEQUENCE</scope>
</reference>
<dbReference type="EMBL" id="CAINUL010000006">
    <property type="protein sequence ID" value="CAD0110217.1"/>
    <property type="molecule type" value="Genomic_DNA"/>
</dbReference>
<evidence type="ECO:0000256" key="1">
    <source>
        <dbReference type="SAM" id="MobiDB-lite"/>
    </source>
</evidence>
<name>A0A9N8KMC0_9PEZI</name>
<feature type="region of interest" description="Disordered" evidence="1">
    <location>
        <begin position="199"/>
        <end position="221"/>
    </location>
</feature>